<dbReference type="HOGENOM" id="CLU_060575_0_0_1"/>
<dbReference type="RefSeq" id="XP_008022406.1">
    <property type="nucleotide sequence ID" value="XM_008024215.1"/>
</dbReference>
<dbReference type="Gene3D" id="2.40.370.10">
    <property type="entry name" value="AttH-like domain"/>
    <property type="match status" value="1"/>
</dbReference>
<dbReference type="SUPFAM" id="SSF159245">
    <property type="entry name" value="AttH-like"/>
    <property type="match status" value="1"/>
</dbReference>
<dbReference type="InterPro" id="IPR023374">
    <property type="entry name" value="AttH-like_dom_sf"/>
</dbReference>
<accession>R0IYV8</accession>
<dbReference type="Pfam" id="PF17186">
    <property type="entry name" value="Lipocalin_9"/>
    <property type="match status" value="1"/>
</dbReference>
<dbReference type="STRING" id="671987.R0IYV8"/>
<evidence type="ECO:0000313" key="1">
    <source>
        <dbReference type="EMBL" id="EOA89721.1"/>
    </source>
</evidence>
<reference evidence="1 2" key="2">
    <citation type="journal article" date="2013" name="PLoS Genet.">
        <title>Comparative genome structure, secondary metabolite, and effector coding capacity across Cochliobolus pathogens.</title>
        <authorList>
            <person name="Condon B.J."/>
            <person name="Leng Y."/>
            <person name="Wu D."/>
            <person name="Bushley K.E."/>
            <person name="Ohm R.A."/>
            <person name="Otillar R."/>
            <person name="Martin J."/>
            <person name="Schackwitz W."/>
            <person name="Grimwood J."/>
            <person name="MohdZainudin N."/>
            <person name="Xue C."/>
            <person name="Wang R."/>
            <person name="Manning V.A."/>
            <person name="Dhillon B."/>
            <person name="Tu Z.J."/>
            <person name="Steffenson B.J."/>
            <person name="Salamov A."/>
            <person name="Sun H."/>
            <person name="Lowry S."/>
            <person name="LaButti K."/>
            <person name="Han J."/>
            <person name="Copeland A."/>
            <person name="Lindquist E."/>
            <person name="Barry K."/>
            <person name="Schmutz J."/>
            <person name="Baker S.E."/>
            <person name="Ciuffetti L.M."/>
            <person name="Grigoriev I.V."/>
            <person name="Zhong S."/>
            <person name="Turgeon B.G."/>
        </authorList>
    </citation>
    <scope>NUCLEOTIDE SEQUENCE [LARGE SCALE GENOMIC DNA]</scope>
    <source>
        <strain evidence="2">28A</strain>
    </source>
</reference>
<dbReference type="PANTHER" id="PTHR40617:SF1">
    <property type="entry name" value="ATTH DOMAIN-CONTAINING PROTEIN-RELATED"/>
    <property type="match status" value="1"/>
</dbReference>
<proteinExistence type="predicted"/>
<dbReference type="GeneID" id="19402971"/>
<dbReference type="OrthoDB" id="5295747at2759"/>
<dbReference type="PANTHER" id="PTHR40617">
    <property type="entry name" value="TERPENE CYCLASE ASQC"/>
    <property type="match status" value="1"/>
</dbReference>
<sequence>MTTGYYYDANNQRQGTYSNTTYDIDVGTLRHWSSSADLFSVKHAQGQLPNASWNLTYKPVGPNLFHGGFGIWFWATDLTVEIGSPQMWVTGTLTVNGTEWGTGASPGWFWFNFYLDNGWVIASWITRSPDPKTSVQAFATLVRPDGHQEVHVVDDPVPSTTNTWISPVTNITYHNEFRLGISSLDLKLDIKRPIRGAGEMSFFAKPSTTTTLFEVPIEFTGTLNGKSVSGFGLSEQWNPGVQAG</sequence>
<keyword evidence="2" id="KW-1185">Reference proteome</keyword>
<name>R0IYV8_EXST2</name>
<gene>
    <name evidence="1" type="ORF">SETTUDRAFT_26049</name>
</gene>
<protein>
    <recommendedName>
        <fullName evidence="3">AttH domain-containing protein</fullName>
    </recommendedName>
</protein>
<dbReference type="Proteomes" id="UP000016935">
    <property type="component" value="Unassembled WGS sequence"/>
</dbReference>
<evidence type="ECO:0008006" key="3">
    <source>
        <dbReference type="Google" id="ProtNLM"/>
    </source>
</evidence>
<dbReference type="AlphaFoldDB" id="R0IYV8"/>
<evidence type="ECO:0000313" key="2">
    <source>
        <dbReference type="Proteomes" id="UP000016935"/>
    </source>
</evidence>
<dbReference type="InterPro" id="IPR053112">
    <property type="entry name" value="Fungal_Dehydratase/Hydratase"/>
</dbReference>
<reference evidence="1 2" key="1">
    <citation type="journal article" date="2012" name="PLoS Pathog.">
        <title>Diverse lifestyles and strategies of plant pathogenesis encoded in the genomes of eighteen Dothideomycetes fungi.</title>
        <authorList>
            <person name="Ohm R.A."/>
            <person name="Feau N."/>
            <person name="Henrissat B."/>
            <person name="Schoch C.L."/>
            <person name="Horwitz B.A."/>
            <person name="Barry K.W."/>
            <person name="Condon B.J."/>
            <person name="Copeland A.C."/>
            <person name="Dhillon B."/>
            <person name="Glaser F."/>
            <person name="Hesse C.N."/>
            <person name="Kosti I."/>
            <person name="LaButti K."/>
            <person name="Lindquist E.A."/>
            <person name="Lucas S."/>
            <person name="Salamov A.A."/>
            <person name="Bradshaw R.E."/>
            <person name="Ciuffetti L."/>
            <person name="Hamelin R.C."/>
            <person name="Kema G.H.J."/>
            <person name="Lawrence C."/>
            <person name="Scott J.A."/>
            <person name="Spatafora J.W."/>
            <person name="Turgeon B.G."/>
            <person name="de Wit P.J.G.M."/>
            <person name="Zhong S."/>
            <person name="Goodwin S.B."/>
            <person name="Grigoriev I.V."/>
        </authorList>
    </citation>
    <scope>NUCLEOTIDE SEQUENCE [LARGE SCALE GENOMIC DNA]</scope>
    <source>
        <strain evidence="2">28A</strain>
    </source>
</reference>
<organism evidence="1 2">
    <name type="scientific">Exserohilum turcicum (strain 28A)</name>
    <name type="common">Northern leaf blight fungus</name>
    <name type="synonym">Setosphaeria turcica</name>
    <dbReference type="NCBI Taxonomy" id="671987"/>
    <lineage>
        <taxon>Eukaryota</taxon>
        <taxon>Fungi</taxon>
        <taxon>Dikarya</taxon>
        <taxon>Ascomycota</taxon>
        <taxon>Pezizomycotina</taxon>
        <taxon>Dothideomycetes</taxon>
        <taxon>Pleosporomycetidae</taxon>
        <taxon>Pleosporales</taxon>
        <taxon>Pleosporineae</taxon>
        <taxon>Pleosporaceae</taxon>
        <taxon>Exserohilum</taxon>
    </lineage>
</organism>
<dbReference type="EMBL" id="KB908504">
    <property type="protein sequence ID" value="EOA89721.1"/>
    <property type="molecule type" value="Genomic_DNA"/>
</dbReference>